<dbReference type="Proteomes" id="UP000598271">
    <property type="component" value="Unassembled WGS sequence"/>
</dbReference>
<protein>
    <submittedName>
        <fullName evidence="2">Uncharacterized protein</fullName>
    </submittedName>
</protein>
<evidence type="ECO:0000256" key="1">
    <source>
        <dbReference type="SAM" id="MobiDB-lite"/>
    </source>
</evidence>
<feature type="compositionally biased region" description="Low complexity" evidence="1">
    <location>
        <begin position="131"/>
        <end position="141"/>
    </location>
</feature>
<evidence type="ECO:0000313" key="2">
    <source>
        <dbReference type="EMBL" id="GHB76421.1"/>
    </source>
</evidence>
<evidence type="ECO:0000313" key="3">
    <source>
        <dbReference type="Proteomes" id="UP000598271"/>
    </source>
</evidence>
<dbReference type="EMBL" id="BMXF01000003">
    <property type="protein sequence ID" value="GHB76421.1"/>
    <property type="molecule type" value="Genomic_DNA"/>
</dbReference>
<dbReference type="AlphaFoldDB" id="A0A8J3D3G5"/>
<reference evidence="2 3" key="1">
    <citation type="journal article" date="2014" name="Int. J. Syst. Evol. Microbiol.">
        <title>Complete genome sequence of Corynebacterium casei LMG S-19264T (=DSM 44701T), isolated from a smear-ripened cheese.</title>
        <authorList>
            <consortium name="US DOE Joint Genome Institute (JGI-PGF)"/>
            <person name="Walter F."/>
            <person name="Albersmeier A."/>
            <person name="Kalinowski J."/>
            <person name="Ruckert C."/>
        </authorList>
    </citation>
    <scope>NUCLEOTIDE SEQUENCE [LARGE SCALE GENOMIC DNA]</scope>
    <source>
        <strain evidence="2 3">KCTC 12866</strain>
    </source>
</reference>
<keyword evidence="3" id="KW-1185">Reference proteome</keyword>
<feature type="region of interest" description="Disordered" evidence="1">
    <location>
        <begin position="54"/>
        <end position="100"/>
    </location>
</feature>
<proteinExistence type="predicted"/>
<name>A0A8J3D3G5_9BACT</name>
<accession>A0A8J3D3G5</accession>
<dbReference type="RefSeq" id="WP_189565614.1">
    <property type="nucleotide sequence ID" value="NZ_BMXF01000003.1"/>
</dbReference>
<comment type="caution">
    <text evidence="2">The sequence shown here is derived from an EMBL/GenBank/DDBJ whole genome shotgun (WGS) entry which is preliminary data.</text>
</comment>
<feature type="compositionally biased region" description="Basic and acidic residues" evidence="1">
    <location>
        <begin position="91"/>
        <end position="100"/>
    </location>
</feature>
<organism evidence="2 3">
    <name type="scientific">Persicitalea jodogahamensis</name>
    <dbReference type="NCBI Taxonomy" id="402147"/>
    <lineage>
        <taxon>Bacteria</taxon>
        <taxon>Pseudomonadati</taxon>
        <taxon>Bacteroidota</taxon>
        <taxon>Cytophagia</taxon>
        <taxon>Cytophagales</taxon>
        <taxon>Spirosomataceae</taxon>
        <taxon>Persicitalea</taxon>
    </lineage>
</organism>
<feature type="region of interest" description="Disordered" evidence="1">
    <location>
        <begin position="1"/>
        <end position="41"/>
    </location>
</feature>
<feature type="region of interest" description="Disordered" evidence="1">
    <location>
        <begin position="121"/>
        <end position="153"/>
    </location>
</feature>
<sequence length="343" mass="39226">METTVRKPRKRKEKKLVFETEVPEPLLENKEEAPAKPSRKRKAVIAEQEIVFVSPETEKLPTKSTRKRKAKKEQVDTEAESTLEVAPPKVETTEKVSRKRKVEEDATKKDVTTPLVVKEVVTKSPRKRKAPSSAEPAIPAEVSKPPKKKKATQASWDKWVKATVVAVSPDVWNIHASELSHNSQFLTDLRKLPSRVMLDTPALDYLFRCPDRLSHNARLVLNEEGVECLVSLESLREWADKMRAGQYLINKENGFFDKVLDRFDLESVITTTEVYHKYIFLKAPSFVDISWERKPEDFISTRLNADERPTRIIAAQALVLGVPILSPDLRYDAYKKDGLKTVW</sequence>
<feature type="compositionally biased region" description="Basic residues" evidence="1">
    <location>
        <begin position="1"/>
        <end position="14"/>
    </location>
</feature>
<gene>
    <name evidence="2" type="ORF">GCM10007390_32940</name>
</gene>